<gene>
    <name evidence="1" type="ORF">O181_094627</name>
</gene>
<dbReference type="InterPro" id="IPR021109">
    <property type="entry name" value="Peptidase_aspartic_dom_sf"/>
</dbReference>
<dbReference type="Gene3D" id="3.10.10.10">
    <property type="entry name" value="HIV Type 1 Reverse Transcriptase, subunit A, domain 1"/>
    <property type="match status" value="1"/>
</dbReference>
<keyword evidence="2" id="KW-1185">Reference proteome</keyword>
<dbReference type="InterPro" id="IPR043128">
    <property type="entry name" value="Rev_trsase/Diguanyl_cyclase"/>
</dbReference>
<dbReference type="InterPro" id="IPR053134">
    <property type="entry name" value="RNA-dir_DNA_polymerase"/>
</dbReference>
<dbReference type="SUPFAM" id="SSF50630">
    <property type="entry name" value="Acid proteases"/>
    <property type="match status" value="1"/>
</dbReference>
<name>A0A9Q3J3T1_9BASI</name>
<dbReference type="EMBL" id="AVOT02061748">
    <property type="protein sequence ID" value="MBW0554912.1"/>
    <property type="molecule type" value="Genomic_DNA"/>
</dbReference>
<dbReference type="PANTHER" id="PTHR24559:SF444">
    <property type="entry name" value="REVERSE TRANSCRIPTASE DOMAIN-CONTAINING PROTEIN"/>
    <property type="match status" value="1"/>
</dbReference>
<proteinExistence type="predicted"/>
<evidence type="ECO:0008006" key="3">
    <source>
        <dbReference type="Google" id="ProtNLM"/>
    </source>
</evidence>
<dbReference type="PANTHER" id="PTHR24559">
    <property type="entry name" value="TRANSPOSON TY3-I GAG-POL POLYPROTEIN"/>
    <property type="match status" value="1"/>
</dbReference>
<dbReference type="InterPro" id="IPR043502">
    <property type="entry name" value="DNA/RNA_pol_sf"/>
</dbReference>
<dbReference type="AlphaFoldDB" id="A0A9Q3J3T1"/>
<reference evidence="1" key="1">
    <citation type="submission" date="2021-03" db="EMBL/GenBank/DDBJ databases">
        <title>Draft genome sequence of rust myrtle Austropuccinia psidii MF-1, a brazilian biotype.</title>
        <authorList>
            <person name="Quecine M.C."/>
            <person name="Pachon D.M.R."/>
            <person name="Bonatelli M.L."/>
            <person name="Correr F.H."/>
            <person name="Franceschini L.M."/>
            <person name="Leite T.F."/>
            <person name="Margarido G.R.A."/>
            <person name="Almeida C.A."/>
            <person name="Ferrarezi J.A."/>
            <person name="Labate C.A."/>
        </authorList>
    </citation>
    <scope>NUCLEOTIDE SEQUENCE</scope>
    <source>
        <strain evidence="1">MF-1</strain>
    </source>
</reference>
<protein>
    <recommendedName>
        <fullName evidence="3">Peptidase A2 domain-containing protein</fullName>
    </recommendedName>
</protein>
<dbReference type="SUPFAM" id="SSF56672">
    <property type="entry name" value="DNA/RNA polymerases"/>
    <property type="match status" value="1"/>
</dbReference>
<dbReference type="Gene3D" id="3.30.70.270">
    <property type="match status" value="1"/>
</dbReference>
<dbReference type="Proteomes" id="UP000765509">
    <property type="component" value="Unassembled WGS sequence"/>
</dbReference>
<sequence>MKTKPNRGKGDTAGNSCITEVVINDKPTRLLLDPGAFCSCVGKSFLKTCVPDFEDHLLPIYGIKFNIASNPMKELGIFETNIIFPHINGNLRITVEFVVMENCPSTHFILGNDYLIIGAFASDKEPLGSIIGHEIDINLNIERPYPPLLRGPTYPAGPKSREALEIHSKELLDLGVIRKVGHNEEVEMTTPVIVELHNGKSRMVGDCGALNTYTVPEQYPIPKIQVALTQIYQAVYISTMDSLKGFSQNLMTLRARKYLRNIVHC</sequence>
<evidence type="ECO:0000313" key="1">
    <source>
        <dbReference type="EMBL" id="MBW0554912.1"/>
    </source>
</evidence>
<accession>A0A9Q3J3T1</accession>
<comment type="caution">
    <text evidence="1">The sequence shown here is derived from an EMBL/GenBank/DDBJ whole genome shotgun (WGS) entry which is preliminary data.</text>
</comment>
<dbReference type="Gene3D" id="2.40.70.10">
    <property type="entry name" value="Acid Proteases"/>
    <property type="match status" value="1"/>
</dbReference>
<evidence type="ECO:0000313" key="2">
    <source>
        <dbReference type="Proteomes" id="UP000765509"/>
    </source>
</evidence>
<organism evidence="1 2">
    <name type="scientific">Austropuccinia psidii MF-1</name>
    <dbReference type="NCBI Taxonomy" id="1389203"/>
    <lineage>
        <taxon>Eukaryota</taxon>
        <taxon>Fungi</taxon>
        <taxon>Dikarya</taxon>
        <taxon>Basidiomycota</taxon>
        <taxon>Pucciniomycotina</taxon>
        <taxon>Pucciniomycetes</taxon>
        <taxon>Pucciniales</taxon>
        <taxon>Sphaerophragmiaceae</taxon>
        <taxon>Austropuccinia</taxon>
    </lineage>
</organism>